<keyword evidence="1" id="KW-0805">Transcription regulation</keyword>
<dbReference type="PANTHER" id="PTHR36511:SF3">
    <property type="entry name" value="ANTITOXIN HIGA-2"/>
    <property type="match status" value="1"/>
</dbReference>
<dbReference type="SUPFAM" id="SSF47413">
    <property type="entry name" value="lambda repressor-like DNA-binding domains"/>
    <property type="match status" value="1"/>
</dbReference>
<evidence type="ECO:0000313" key="6">
    <source>
        <dbReference type="Proteomes" id="UP000175691"/>
    </source>
</evidence>
<protein>
    <submittedName>
        <fullName evidence="5">Transcriptional regulator</fullName>
    </submittedName>
</protein>
<keyword evidence="3" id="KW-0804">Transcription</keyword>
<dbReference type="CDD" id="cd00093">
    <property type="entry name" value="HTH_XRE"/>
    <property type="match status" value="1"/>
</dbReference>
<evidence type="ECO:0000313" key="5">
    <source>
        <dbReference type="EMBL" id="OFC69897.1"/>
    </source>
</evidence>
<evidence type="ECO:0000259" key="4">
    <source>
        <dbReference type="PROSITE" id="PS50943"/>
    </source>
</evidence>
<evidence type="ECO:0000256" key="2">
    <source>
        <dbReference type="ARBA" id="ARBA00023125"/>
    </source>
</evidence>
<reference evidence="5 6" key="1">
    <citation type="submission" date="2016-08" db="EMBL/GenBank/DDBJ databases">
        <authorList>
            <person name="Seilhamer J.J."/>
        </authorList>
    </citation>
    <scope>NUCLEOTIDE SEQUENCE [LARGE SCALE GENOMIC DNA]</scope>
    <source>
        <strain evidence="5 6">KCTC 42603</strain>
    </source>
</reference>
<dbReference type="Proteomes" id="UP000175691">
    <property type="component" value="Unassembled WGS sequence"/>
</dbReference>
<keyword evidence="2" id="KW-0238">DNA-binding</keyword>
<sequence>MSEILKSVHKTAKGLRKSGVIEKTTMRKFDALCLTSVQAFTPEQVRNLRLKYNLSQPVFAQYFNVSDKLVKKWEQGDSTPRGPALKMLSIAEKKGLEVIA</sequence>
<dbReference type="PANTHER" id="PTHR36511">
    <property type="entry name" value="MERR FAMILY BACTERIAL REGULATORY PROTEIN"/>
    <property type="match status" value="1"/>
</dbReference>
<keyword evidence="6" id="KW-1185">Reference proteome</keyword>
<dbReference type="GO" id="GO:0003677">
    <property type="term" value="F:DNA binding"/>
    <property type="evidence" value="ECO:0007669"/>
    <property type="project" value="UniProtKB-KW"/>
</dbReference>
<evidence type="ECO:0000256" key="1">
    <source>
        <dbReference type="ARBA" id="ARBA00023015"/>
    </source>
</evidence>
<dbReference type="PROSITE" id="PS50943">
    <property type="entry name" value="HTH_CROC1"/>
    <property type="match status" value="1"/>
</dbReference>
<name>A0A1E7Z8T9_9ALTE</name>
<dbReference type="STRING" id="1656094.BFC18_00380"/>
<dbReference type="InterPro" id="IPR001387">
    <property type="entry name" value="Cro/C1-type_HTH"/>
</dbReference>
<dbReference type="EMBL" id="MDHN01000034">
    <property type="protein sequence ID" value="OFC69897.1"/>
    <property type="molecule type" value="Genomic_DNA"/>
</dbReference>
<accession>A0A1E7Z8T9</accession>
<dbReference type="InterPro" id="IPR052359">
    <property type="entry name" value="HTH-type_reg/antitoxin"/>
</dbReference>
<organism evidence="5 6">
    <name type="scientific">Alteromonas confluentis</name>
    <dbReference type="NCBI Taxonomy" id="1656094"/>
    <lineage>
        <taxon>Bacteria</taxon>
        <taxon>Pseudomonadati</taxon>
        <taxon>Pseudomonadota</taxon>
        <taxon>Gammaproteobacteria</taxon>
        <taxon>Alteromonadales</taxon>
        <taxon>Alteromonadaceae</taxon>
        <taxon>Alteromonas/Salinimonas group</taxon>
        <taxon>Alteromonas</taxon>
    </lineage>
</organism>
<comment type="caution">
    <text evidence="5">The sequence shown here is derived from an EMBL/GenBank/DDBJ whole genome shotgun (WGS) entry which is preliminary data.</text>
</comment>
<dbReference type="Gene3D" id="1.10.260.40">
    <property type="entry name" value="lambda repressor-like DNA-binding domains"/>
    <property type="match status" value="1"/>
</dbReference>
<dbReference type="InterPro" id="IPR010982">
    <property type="entry name" value="Lambda_DNA-bd_dom_sf"/>
</dbReference>
<dbReference type="OrthoDB" id="9799384at2"/>
<dbReference type="AlphaFoldDB" id="A0A1E7Z8T9"/>
<proteinExistence type="predicted"/>
<feature type="domain" description="HTH cro/C1-type" evidence="4">
    <location>
        <begin position="45"/>
        <end position="91"/>
    </location>
</feature>
<gene>
    <name evidence="5" type="ORF">BFC18_00380</name>
</gene>
<evidence type="ECO:0000256" key="3">
    <source>
        <dbReference type="ARBA" id="ARBA00023163"/>
    </source>
</evidence>
<dbReference type="RefSeq" id="WP_070126347.1">
    <property type="nucleotide sequence ID" value="NZ_MDHN01000034.1"/>
</dbReference>